<name>A0ABR1QHY5_9PEZI</name>
<organism evidence="1 2">
    <name type="scientific">Apiospora aurea</name>
    <dbReference type="NCBI Taxonomy" id="335848"/>
    <lineage>
        <taxon>Eukaryota</taxon>
        <taxon>Fungi</taxon>
        <taxon>Dikarya</taxon>
        <taxon>Ascomycota</taxon>
        <taxon>Pezizomycotina</taxon>
        <taxon>Sordariomycetes</taxon>
        <taxon>Xylariomycetidae</taxon>
        <taxon>Amphisphaeriales</taxon>
        <taxon>Apiosporaceae</taxon>
        <taxon>Apiospora</taxon>
    </lineage>
</organism>
<dbReference type="Proteomes" id="UP001391051">
    <property type="component" value="Unassembled WGS sequence"/>
</dbReference>
<proteinExistence type="predicted"/>
<dbReference type="EMBL" id="JAQQWE010000004">
    <property type="protein sequence ID" value="KAK7955841.1"/>
    <property type="molecule type" value="Genomic_DNA"/>
</dbReference>
<reference evidence="1 2" key="1">
    <citation type="submission" date="2023-01" db="EMBL/GenBank/DDBJ databases">
        <title>Analysis of 21 Apiospora genomes using comparative genomics revels a genus with tremendous synthesis potential of carbohydrate active enzymes and secondary metabolites.</title>
        <authorList>
            <person name="Sorensen T."/>
        </authorList>
    </citation>
    <scope>NUCLEOTIDE SEQUENCE [LARGE SCALE GENOMIC DNA]</scope>
    <source>
        <strain evidence="1 2">CBS 24483</strain>
    </source>
</reference>
<comment type="caution">
    <text evidence="1">The sequence shown here is derived from an EMBL/GenBank/DDBJ whole genome shotgun (WGS) entry which is preliminary data.</text>
</comment>
<evidence type="ECO:0000313" key="1">
    <source>
        <dbReference type="EMBL" id="KAK7955841.1"/>
    </source>
</evidence>
<dbReference type="RefSeq" id="XP_066701147.1">
    <property type="nucleotide sequence ID" value="XM_066841285.1"/>
</dbReference>
<protein>
    <submittedName>
        <fullName evidence="1">Uncharacterized protein</fullName>
    </submittedName>
</protein>
<accession>A0ABR1QHY5</accession>
<gene>
    <name evidence="1" type="ORF">PG986_005063</name>
</gene>
<keyword evidence="2" id="KW-1185">Reference proteome</keyword>
<sequence length="89" mass="9924">MLVVQGKGDTLTYPYNSERDFGRTCGAFPDSSAEPFFVPELGHNPAFRVATPNYWPWVERLFAGTSPKTGCKKIEVEPVNDRFKRGLAG</sequence>
<evidence type="ECO:0000313" key="2">
    <source>
        <dbReference type="Proteomes" id="UP001391051"/>
    </source>
</evidence>
<dbReference type="GeneID" id="92074347"/>